<dbReference type="Proteomes" id="UP000470771">
    <property type="component" value="Unassembled WGS sequence"/>
</dbReference>
<reference evidence="2 3" key="1">
    <citation type="submission" date="2019-12" db="EMBL/GenBank/DDBJ databases">
        <authorList>
            <person name="Zhao J."/>
        </authorList>
    </citation>
    <scope>NUCLEOTIDE SEQUENCE [LARGE SCALE GENOMIC DNA]</scope>
    <source>
        <strain evidence="2 3">S-15</strain>
    </source>
</reference>
<proteinExistence type="predicted"/>
<sequence length="149" mass="16782">MEMILMIHSLLRYVILILLVFTIIKAFAGWFGNKEYTASDNKLSLFTFISAHLQLVVGLGVYFMSPVVKAGMSDMAAAMKEPVLRFWTVEHILSMIVAIAIITLGRIMSKKGTTDAAKHRRIAIYYLLALVLIFSAIPWPFSAVARPWF</sequence>
<keyword evidence="1" id="KW-0472">Membrane</keyword>
<dbReference type="RefSeq" id="WP_160631083.1">
    <property type="nucleotide sequence ID" value="NZ_WWNE01000003.1"/>
</dbReference>
<keyword evidence="1" id="KW-1133">Transmembrane helix</keyword>
<evidence type="ECO:0000313" key="3">
    <source>
        <dbReference type="Proteomes" id="UP000470771"/>
    </source>
</evidence>
<feature type="transmembrane region" description="Helical" evidence="1">
    <location>
        <begin position="12"/>
        <end position="31"/>
    </location>
</feature>
<dbReference type="EMBL" id="WWNE01000003">
    <property type="protein sequence ID" value="NBG64683.1"/>
    <property type="molecule type" value="Genomic_DNA"/>
</dbReference>
<feature type="transmembrane region" description="Helical" evidence="1">
    <location>
        <begin position="84"/>
        <end position="102"/>
    </location>
</feature>
<gene>
    <name evidence="2" type="ORF">GQN54_01050</name>
</gene>
<keyword evidence="1" id="KW-0812">Transmembrane</keyword>
<keyword evidence="3" id="KW-1185">Reference proteome</keyword>
<protein>
    <submittedName>
        <fullName evidence="2">Cytochrome B</fullName>
    </submittedName>
</protein>
<feature type="transmembrane region" description="Helical" evidence="1">
    <location>
        <begin position="123"/>
        <end position="141"/>
    </location>
</feature>
<feature type="transmembrane region" description="Helical" evidence="1">
    <location>
        <begin position="43"/>
        <end position="64"/>
    </location>
</feature>
<evidence type="ECO:0000313" key="2">
    <source>
        <dbReference type="EMBL" id="NBG64683.1"/>
    </source>
</evidence>
<organism evidence="2 3">
    <name type="scientific">Acidiluteibacter ferrifornacis</name>
    <dbReference type="NCBI Taxonomy" id="2692424"/>
    <lineage>
        <taxon>Bacteria</taxon>
        <taxon>Pseudomonadati</taxon>
        <taxon>Bacteroidota</taxon>
        <taxon>Flavobacteriia</taxon>
        <taxon>Flavobacteriales</taxon>
        <taxon>Cryomorphaceae</taxon>
        <taxon>Acidiluteibacter</taxon>
    </lineage>
</organism>
<accession>A0A6N9NFN0</accession>
<name>A0A6N9NFN0_9FLAO</name>
<dbReference type="AlphaFoldDB" id="A0A6N9NFN0"/>
<comment type="caution">
    <text evidence="2">The sequence shown here is derived from an EMBL/GenBank/DDBJ whole genome shotgun (WGS) entry which is preliminary data.</text>
</comment>
<evidence type="ECO:0000256" key="1">
    <source>
        <dbReference type="SAM" id="Phobius"/>
    </source>
</evidence>